<dbReference type="AlphaFoldDB" id="A0A084WJT3"/>
<organism evidence="2">
    <name type="scientific">Anopheles sinensis</name>
    <name type="common">Mosquito</name>
    <dbReference type="NCBI Taxonomy" id="74873"/>
    <lineage>
        <taxon>Eukaryota</taxon>
        <taxon>Metazoa</taxon>
        <taxon>Ecdysozoa</taxon>
        <taxon>Arthropoda</taxon>
        <taxon>Hexapoda</taxon>
        <taxon>Insecta</taxon>
        <taxon>Pterygota</taxon>
        <taxon>Neoptera</taxon>
        <taxon>Endopterygota</taxon>
        <taxon>Diptera</taxon>
        <taxon>Nematocera</taxon>
        <taxon>Culicoidea</taxon>
        <taxon>Culicidae</taxon>
        <taxon>Anophelinae</taxon>
        <taxon>Anopheles</taxon>
    </lineage>
</organism>
<reference evidence="3" key="2">
    <citation type="submission" date="2020-05" db="UniProtKB">
        <authorList>
            <consortium name="EnsemblMetazoa"/>
        </authorList>
    </citation>
    <scope>IDENTIFICATION</scope>
</reference>
<dbReference type="EMBL" id="ATLV01024065">
    <property type="status" value="NOT_ANNOTATED_CDS"/>
    <property type="molecule type" value="Genomic_DNA"/>
</dbReference>
<accession>A0A084WJT3</accession>
<protein>
    <submittedName>
        <fullName evidence="2 3">Uncharacterized protein</fullName>
    </submittedName>
</protein>
<dbReference type="EnsemblMetazoa" id="ASIC018512-RA">
    <property type="protein sequence ID" value="ASIC018512-PA"/>
    <property type="gene ID" value="ASIC018512"/>
</dbReference>
<reference evidence="2 4" key="1">
    <citation type="journal article" date="2014" name="BMC Genomics">
        <title>Genome sequence of Anopheles sinensis provides insight into genetics basis of mosquito competence for malaria parasites.</title>
        <authorList>
            <person name="Zhou D."/>
            <person name="Zhang D."/>
            <person name="Ding G."/>
            <person name="Shi L."/>
            <person name="Hou Q."/>
            <person name="Ye Y."/>
            <person name="Xu Y."/>
            <person name="Zhou H."/>
            <person name="Xiong C."/>
            <person name="Li S."/>
            <person name="Yu J."/>
            <person name="Hong S."/>
            <person name="Yu X."/>
            <person name="Zou P."/>
            <person name="Chen C."/>
            <person name="Chang X."/>
            <person name="Wang W."/>
            <person name="Lv Y."/>
            <person name="Sun Y."/>
            <person name="Ma L."/>
            <person name="Shen B."/>
            <person name="Zhu C."/>
        </authorList>
    </citation>
    <scope>NUCLEOTIDE SEQUENCE [LARGE SCALE GENOMIC DNA]</scope>
</reference>
<dbReference type="VEuPathDB" id="VectorBase:ASIC018512"/>
<keyword evidence="4" id="KW-1185">Reference proteome</keyword>
<feature type="compositionally biased region" description="Basic residues" evidence="1">
    <location>
        <begin position="125"/>
        <end position="134"/>
    </location>
</feature>
<evidence type="ECO:0000313" key="3">
    <source>
        <dbReference type="EnsemblMetazoa" id="ASIC018512-PA"/>
    </source>
</evidence>
<feature type="region of interest" description="Disordered" evidence="1">
    <location>
        <begin position="107"/>
        <end position="134"/>
    </location>
</feature>
<name>A0A084WJT3_ANOSI</name>
<proteinExistence type="predicted"/>
<dbReference type="EMBL" id="KE525348">
    <property type="protein sequence ID" value="KFB50477.1"/>
    <property type="molecule type" value="Genomic_DNA"/>
</dbReference>
<gene>
    <name evidence="2" type="ORF">ZHAS_00018512</name>
</gene>
<evidence type="ECO:0000313" key="2">
    <source>
        <dbReference type="EMBL" id="KFB50477.1"/>
    </source>
</evidence>
<evidence type="ECO:0000256" key="1">
    <source>
        <dbReference type="SAM" id="MobiDB-lite"/>
    </source>
</evidence>
<evidence type="ECO:0000313" key="4">
    <source>
        <dbReference type="Proteomes" id="UP000030765"/>
    </source>
</evidence>
<dbReference type="Proteomes" id="UP000030765">
    <property type="component" value="Unassembled WGS sequence"/>
</dbReference>
<sequence length="134" mass="15541">MAVRLRSVGRHKGCLRPDRLQTDHEQRKGALAECRWAKDLQVKLQIKRRRPAENSPTIATATRMRHGRWFSQTFKVAAPRQDDERFVSYSRVRFGHDLTIQQSICSSSSSAFRDYRPSGVENLPKRKNPRHGNV</sequence>